<accession>A0A919F855</accession>
<dbReference type="GO" id="GO:0055085">
    <property type="term" value="P:transmembrane transport"/>
    <property type="evidence" value="ECO:0007669"/>
    <property type="project" value="InterPro"/>
</dbReference>
<evidence type="ECO:0000256" key="8">
    <source>
        <dbReference type="ARBA" id="ARBA00022989"/>
    </source>
</evidence>
<evidence type="ECO:0000256" key="3">
    <source>
        <dbReference type="ARBA" id="ARBA00022448"/>
    </source>
</evidence>
<name>A0A919F855_9XANT</name>
<gene>
    <name evidence="13" type="ORF">GCM10009090_21250</name>
</gene>
<evidence type="ECO:0000256" key="10">
    <source>
        <dbReference type="SAM" id="MobiDB-lite"/>
    </source>
</evidence>
<comment type="subcellular location">
    <subcellularLocation>
        <location evidence="1">Cell inner membrane</location>
        <topology evidence="1">Single-pass membrane protein</topology>
        <orientation evidence="1">Periplasmic side</orientation>
    </subcellularLocation>
</comment>
<dbReference type="Gene3D" id="3.30.1150.10">
    <property type="match status" value="1"/>
</dbReference>
<dbReference type="EMBL" id="BNBA01000015">
    <property type="protein sequence ID" value="GHH54436.1"/>
    <property type="molecule type" value="Genomic_DNA"/>
</dbReference>
<keyword evidence="3" id="KW-0813">Transport</keyword>
<evidence type="ECO:0000256" key="2">
    <source>
        <dbReference type="ARBA" id="ARBA00006555"/>
    </source>
</evidence>
<dbReference type="PANTHER" id="PTHR33446">
    <property type="entry name" value="PROTEIN TONB-RELATED"/>
    <property type="match status" value="1"/>
</dbReference>
<dbReference type="SUPFAM" id="SSF74653">
    <property type="entry name" value="TolA/TonB C-terminal domain"/>
    <property type="match status" value="1"/>
</dbReference>
<evidence type="ECO:0000256" key="5">
    <source>
        <dbReference type="ARBA" id="ARBA00022519"/>
    </source>
</evidence>
<feature type="domain" description="TonB C-terminal" evidence="12">
    <location>
        <begin position="162"/>
        <end position="253"/>
    </location>
</feature>
<evidence type="ECO:0000256" key="7">
    <source>
        <dbReference type="ARBA" id="ARBA00022927"/>
    </source>
</evidence>
<dbReference type="InterPro" id="IPR037682">
    <property type="entry name" value="TonB_C"/>
</dbReference>
<feature type="transmembrane region" description="Helical" evidence="11">
    <location>
        <begin position="53"/>
        <end position="74"/>
    </location>
</feature>
<dbReference type="InterPro" id="IPR051045">
    <property type="entry name" value="TonB-dependent_transducer"/>
</dbReference>
<dbReference type="GO" id="GO:0098797">
    <property type="term" value="C:plasma membrane protein complex"/>
    <property type="evidence" value="ECO:0007669"/>
    <property type="project" value="TreeGrafter"/>
</dbReference>
<evidence type="ECO:0000256" key="11">
    <source>
        <dbReference type="SAM" id="Phobius"/>
    </source>
</evidence>
<evidence type="ECO:0000313" key="13">
    <source>
        <dbReference type="EMBL" id="GHH54436.1"/>
    </source>
</evidence>
<dbReference type="Proteomes" id="UP000623958">
    <property type="component" value="Unassembled WGS sequence"/>
</dbReference>
<sequence length="253" mass="26545">MLGQTAIIACRAPFCRSIHSGCDRIRGSFPVIFMPARRSPAPRFAFRLPRETWKIAGIAFGLGVLCFVLVWLVARKDDPAAATTAPAQDAARQQPDDALAPLPAPLAAGDDGAADMPGAKPAEDASGDEAPKLVETAPPPPPAPAEPAPAPAPAGPAANLPEDRPLPIQGQMPPPTYPPAALRRGESGTVVVRVDVDANGVPVDVALVQRSGSRDLDRAAMDAVRDWHFRPAHRDGRPVPGSIDVPFDFKPGQ</sequence>
<dbReference type="PROSITE" id="PS52015">
    <property type="entry name" value="TONB_CTD"/>
    <property type="match status" value="1"/>
</dbReference>
<keyword evidence="4" id="KW-1003">Cell membrane</keyword>
<evidence type="ECO:0000256" key="4">
    <source>
        <dbReference type="ARBA" id="ARBA00022475"/>
    </source>
</evidence>
<comment type="similarity">
    <text evidence="2">Belongs to the TonB family.</text>
</comment>
<feature type="region of interest" description="Disordered" evidence="10">
    <location>
        <begin position="232"/>
        <end position="253"/>
    </location>
</feature>
<evidence type="ECO:0000256" key="1">
    <source>
        <dbReference type="ARBA" id="ARBA00004383"/>
    </source>
</evidence>
<proteinExistence type="inferred from homology"/>
<keyword evidence="5" id="KW-0997">Cell inner membrane</keyword>
<keyword evidence="7" id="KW-0653">Protein transport</keyword>
<keyword evidence="14" id="KW-1185">Reference proteome</keyword>
<evidence type="ECO:0000313" key="14">
    <source>
        <dbReference type="Proteomes" id="UP000623958"/>
    </source>
</evidence>
<feature type="region of interest" description="Disordered" evidence="10">
    <location>
        <begin position="84"/>
        <end position="184"/>
    </location>
</feature>
<feature type="compositionally biased region" description="Pro residues" evidence="10">
    <location>
        <begin position="137"/>
        <end position="154"/>
    </location>
</feature>
<dbReference type="InterPro" id="IPR006260">
    <property type="entry name" value="TonB/TolA_C"/>
</dbReference>
<keyword evidence="6 11" id="KW-0812">Transmembrane</keyword>
<keyword evidence="9 11" id="KW-0472">Membrane</keyword>
<evidence type="ECO:0000256" key="9">
    <source>
        <dbReference type="ARBA" id="ARBA00023136"/>
    </source>
</evidence>
<dbReference type="GO" id="GO:0031992">
    <property type="term" value="F:energy transducer activity"/>
    <property type="evidence" value="ECO:0007669"/>
    <property type="project" value="TreeGrafter"/>
</dbReference>
<reference evidence="13" key="1">
    <citation type="journal article" date="2014" name="Int. J. Syst. Evol. Microbiol.">
        <title>Complete genome sequence of Corynebacterium casei LMG S-19264T (=DSM 44701T), isolated from a smear-ripened cheese.</title>
        <authorList>
            <consortium name="US DOE Joint Genome Institute (JGI-PGF)"/>
            <person name="Walter F."/>
            <person name="Albersmeier A."/>
            <person name="Kalinowski J."/>
            <person name="Ruckert C."/>
        </authorList>
    </citation>
    <scope>NUCLEOTIDE SEQUENCE</scope>
    <source>
        <strain evidence="13">JCM 13306</strain>
    </source>
</reference>
<dbReference type="Pfam" id="PF03544">
    <property type="entry name" value="TonB_C"/>
    <property type="match status" value="1"/>
</dbReference>
<dbReference type="AlphaFoldDB" id="A0A919F855"/>
<dbReference type="PANTHER" id="PTHR33446:SF2">
    <property type="entry name" value="PROTEIN TONB"/>
    <property type="match status" value="1"/>
</dbReference>
<comment type="caution">
    <text evidence="13">The sequence shown here is derived from an EMBL/GenBank/DDBJ whole genome shotgun (WGS) entry which is preliminary data.</text>
</comment>
<feature type="compositionally biased region" description="Low complexity" evidence="10">
    <location>
        <begin position="84"/>
        <end position="120"/>
    </location>
</feature>
<protein>
    <submittedName>
        <fullName evidence="13">Energry transducer TonB</fullName>
    </submittedName>
</protein>
<dbReference type="NCBIfam" id="TIGR01352">
    <property type="entry name" value="tonB_Cterm"/>
    <property type="match status" value="1"/>
</dbReference>
<reference evidence="13" key="2">
    <citation type="submission" date="2020-09" db="EMBL/GenBank/DDBJ databases">
        <authorList>
            <person name="Sun Q."/>
            <person name="Ohkuma M."/>
        </authorList>
    </citation>
    <scope>NUCLEOTIDE SEQUENCE</scope>
    <source>
        <strain evidence="13">JCM 13306</strain>
    </source>
</reference>
<keyword evidence="8 11" id="KW-1133">Transmembrane helix</keyword>
<dbReference type="GO" id="GO:0015031">
    <property type="term" value="P:protein transport"/>
    <property type="evidence" value="ECO:0007669"/>
    <property type="project" value="UniProtKB-KW"/>
</dbReference>
<evidence type="ECO:0000259" key="12">
    <source>
        <dbReference type="PROSITE" id="PS52015"/>
    </source>
</evidence>
<evidence type="ECO:0000256" key="6">
    <source>
        <dbReference type="ARBA" id="ARBA00022692"/>
    </source>
</evidence>
<organism evidence="13 14">
    <name type="scientific">Xanthomonas boreopolis</name>
    <dbReference type="NCBI Taxonomy" id="86183"/>
    <lineage>
        <taxon>Bacteria</taxon>
        <taxon>Pseudomonadati</taxon>
        <taxon>Pseudomonadota</taxon>
        <taxon>Gammaproteobacteria</taxon>
        <taxon>Lysobacterales</taxon>
        <taxon>Lysobacteraceae</taxon>
        <taxon>Xanthomonas</taxon>
    </lineage>
</organism>